<protein>
    <submittedName>
        <fullName evidence="2">Uncharacterized protein</fullName>
    </submittedName>
</protein>
<gene>
    <name evidence="2" type="ORF">BLX71_07595</name>
</gene>
<accession>A0A0R9MVU9</accession>
<evidence type="ECO:0000256" key="1">
    <source>
        <dbReference type="SAM" id="Phobius"/>
    </source>
</evidence>
<organism evidence="2 3">
    <name type="scientific">Salmonella newport</name>
    <dbReference type="NCBI Taxonomy" id="108619"/>
    <lineage>
        <taxon>Bacteria</taxon>
        <taxon>Pseudomonadati</taxon>
        <taxon>Pseudomonadota</taxon>
        <taxon>Gammaproteobacteria</taxon>
        <taxon>Enterobacterales</taxon>
        <taxon>Enterobacteriaceae</taxon>
        <taxon>Salmonella</taxon>
    </lineage>
</organism>
<name>A0A0R9MVU9_SALNE</name>
<sequence>MVIALTSSSSASRVAVPALVMALSIAFIFDSSGNSQIKQNVYHNVNILNIELINFWFRIVL</sequence>
<keyword evidence="1" id="KW-0812">Transmembrane</keyword>
<feature type="transmembrane region" description="Helical" evidence="1">
    <location>
        <begin position="12"/>
        <end position="29"/>
    </location>
</feature>
<proteinExistence type="predicted"/>
<reference evidence="2 3" key="1">
    <citation type="submission" date="2016-10" db="EMBL/GenBank/DDBJ databases">
        <title>Geospatial study of bovine Salmonella enterica.</title>
        <authorList>
            <person name="Liao J."/>
        </authorList>
    </citation>
    <scope>NUCLEOTIDE SEQUENCE [LARGE SCALE GENOMIC DNA]</scope>
    <source>
        <strain evidence="2 3">R8_4821_R1</strain>
    </source>
</reference>
<evidence type="ECO:0000313" key="3">
    <source>
        <dbReference type="Proteomes" id="UP000187320"/>
    </source>
</evidence>
<comment type="caution">
    <text evidence="2">The sequence shown here is derived from an EMBL/GenBank/DDBJ whole genome shotgun (WGS) entry which is preliminary data.</text>
</comment>
<dbReference type="AlphaFoldDB" id="A0A0R9MVU9"/>
<keyword evidence="1" id="KW-1133">Transmembrane helix</keyword>
<evidence type="ECO:0000313" key="2">
    <source>
        <dbReference type="EMBL" id="OMB05708.1"/>
    </source>
</evidence>
<dbReference type="Proteomes" id="UP000187320">
    <property type="component" value="Unassembled WGS sequence"/>
</dbReference>
<keyword evidence="1" id="KW-0472">Membrane</keyword>
<dbReference type="EMBL" id="MODC01000027">
    <property type="protein sequence ID" value="OMB05708.1"/>
    <property type="molecule type" value="Genomic_DNA"/>
</dbReference>